<keyword evidence="8 12" id="KW-0443">Lipid metabolism</keyword>
<keyword evidence="7 12" id="KW-1133">Transmembrane helix</keyword>
<dbReference type="SUPFAM" id="SSF56024">
    <property type="entry name" value="Phospholipase D/nuclease"/>
    <property type="match status" value="2"/>
</dbReference>
<evidence type="ECO:0000256" key="4">
    <source>
        <dbReference type="ARBA" id="ARBA00022679"/>
    </source>
</evidence>
<evidence type="ECO:0000256" key="7">
    <source>
        <dbReference type="ARBA" id="ARBA00022989"/>
    </source>
</evidence>
<evidence type="ECO:0000256" key="1">
    <source>
        <dbReference type="ARBA" id="ARBA00004651"/>
    </source>
</evidence>
<comment type="similarity">
    <text evidence="12">Belongs to the phospholipase D family. Cardiolipin synthase subfamily. ClsA sub-subfamily.</text>
</comment>
<evidence type="ECO:0000256" key="9">
    <source>
        <dbReference type="ARBA" id="ARBA00023136"/>
    </source>
</evidence>
<evidence type="ECO:0000313" key="15">
    <source>
        <dbReference type="Proteomes" id="UP001629953"/>
    </source>
</evidence>
<dbReference type="InterPro" id="IPR027379">
    <property type="entry name" value="CLS_N"/>
</dbReference>
<evidence type="ECO:0000256" key="6">
    <source>
        <dbReference type="ARBA" id="ARBA00022737"/>
    </source>
</evidence>
<feature type="active site" evidence="12">
    <location>
        <position position="408"/>
    </location>
</feature>
<comment type="catalytic activity">
    <reaction evidence="12">
        <text>2 a 1,2-diacyl-sn-glycero-3-phospho-(1'-sn-glycerol) = a cardiolipin + glycerol</text>
        <dbReference type="Rhea" id="RHEA:31451"/>
        <dbReference type="ChEBI" id="CHEBI:17754"/>
        <dbReference type="ChEBI" id="CHEBI:62237"/>
        <dbReference type="ChEBI" id="CHEBI:64716"/>
    </reaction>
</comment>
<dbReference type="InterPro" id="IPR022924">
    <property type="entry name" value="Cardiolipin_synthase"/>
</dbReference>
<keyword evidence="11 12" id="KW-1208">Phospholipid metabolism</keyword>
<dbReference type="EC" id="2.7.8.-" evidence="12"/>
<evidence type="ECO:0000256" key="11">
    <source>
        <dbReference type="ARBA" id="ARBA00023264"/>
    </source>
</evidence>
<evidence type="ECO:0000313" key="14">
    <source>
        <dbReference type="EMBL" id="MFM2483602.1"/>
    </source>
</evidence>
<keyword evidence="10 12" id="KW-0594">Phospholipid biosynthesis</keyword>
<keyword evidence="9 12" id="KW-0472">Membrane</keyword>
<evidence type="ECO:0000256" key="12">
    <source>
        <dbReference type="HAMAP-Rule" id="MF_00190"/>
    </source>
</evidence>
<accession>A0ABW9G1Y6</accession>
<dbReference type="PANTHER" id="PTHR21248">
    <property type="entry name" value="CARDIOLIPIN SYNTHASE"/>
    <property type="match status" value="1"/>
</dbReference>
<comment type="caution">
    <text evidence="14">The sequence shown here is derived from an EMBL/GenBank/DDBJ whole genome shotgun (WGS) entry which is preliminary data.</text>
</comment>
<dbReference type="HAMAP" id="MF_00190">
    <property type="entry name" value="Cardiolipin_synth_ClsA"/>
    <property type="match status" value="1"/>
</dbReference>
<feature type="active site" evidence="12">
    <location>
        <position position="236"/>
    </location>
</feature>
<protein>
    <recommendedName>
        <fullName evidence="12">Cardiolipin synthase A</fullName>
        <shortName evidence="12">CL synthase</shortName>
        <ecNumber evidence="12">2.7.8.-</ecNumber>
    </recommendedName>
</protein>
<feature type="transmembrane region" description="Helical" evidence="12">
    <location>
        <begin position="44"/>
        <end position="66"/>
    </location>
</feature>
<feature type="active site" evidence="12">
    <location>
        <position position="415"/>
    </location>
</feature>
<keyword evidence="6" id="KW-0677">Repeat</keyword>
<dbReference type="CDD" id="cd09158">
    <property type="entry name" value="PLDc_EcCLS_like_2"/>
    <property type="match status" value="1"/>
</dbReference>
<keyword evidence="5 12" id="KW-0812">Transmembrane</keyword>
<dbReference type="Pfam" id="PF13396">
    <property type="entry name" value="PLDc_N"/>
    <property type="match status" value="1"/>
</dbReference>
<organism evidence="14 15">
    <name type="scientific">Celerinatantimonas yamalensis</name>
    <dbReference type="NCBI Taxonomy" id="559956"/>
    <lineage>
        <taxon>Bacteria</taxon>
        <taxon>Pseudomonadati</taxon>
        <taxon>Pseudomonadota</taxon>
        <taxon>Gammaproteobacteria</taxon>
        <taxon>Celerinatantimonadaceae</taxon>
        <taxon>Celerinatantimonas</taxon>
    </lineage>
</organism>
<feature type="transmembrane region" description="Helical" evidence="12">
    <location>
        <begin position="16"/>
        <end position="37"/>
    </location>
</feature>
<evidence type="ECO:0000256" key="5">
    <source>
        <dbReference type="ARBA" id="ARBA00022692"/>
    </source>
</evidence>
<dbReference type="Gene3D" id="3.30.870.10">
    <property type="entry name" value="Endonuclease Chain A"/>
    <property type="match status" value="2"/>
</dbReference>
<feature type="active site" evidence="12">
    <location>
        <position position="410"/>
    </location>
</feature>
<feature type="active site" evidence="12">
    <location>
        <position position="231"/>
    </location>
</feature>
<keyword evidence="2 12" id="KW-1003">Cell membrane</keyword>
<feature type="domain" description="PLD phosphodiesterase" evidence="13">
    <location>
        <begin position="224"/>
        <end position="251"/>
    </location>
</feature>
<feature type="active site" evidence="12">
    <location>
        <position position="229"/>
    </location>
</feature>
<keyword evidence="3 12" id="KW-0444">Lipid biosynthesis</keyword>
<comment type="function">
    <text evidence="12">Catalyzes the reversible phosphatidyl group transfer from one phosphatidylglycerol molecule to another to form cardiolipin (CL) (diphosphatidylglycerol) and glycerol.</text>
</comment>
<dbReference type="RefSeq" id="WP_408621715.1">
    <property type="nucleotide sequence ID" value="NZ_JBEQCT010000001.1"/>
</dbReference>
<evidence type="ECO:0000256" key="8">
    <source>
        <dbReference type="ARBA" id="ARBA00023098"/>
    </source>
</evidence>
<evidence type="ECO:0000256" key="10">
    <source>
        <dbReference type="ARBA" id="ARBA00023209"/>
    </source>
</evidence>
<comment type="subcellular location">
    <subcellularLocation>
        <location evidence="1 12">Cell membrane</location>
        <topology evidence="1 12">Multi-pass membrane protein</topology>
    </subcellularLocation>
</comment>
<dbReference type="PROSITE" id="PS50035">
    <property type="entry name" value="PLD"/>
    <property type="match status" value="2"/>
</dbReference>
<keyword evidence="15" id="KW-1185">Reference proteome</keyword>
<reference evidence="14 15" key="1">
    <citation type="journal article" date="2013" name="Int. J. Syst. Evol. Microbiol.">
        <title>Celerinatantimonas yamalensis sp. nov., a cold-adapted diazotrophic bacterium from a cold permafrost brine.</title>
        <authorList>
            <person name="Shcherbakova V."/>
            <person name="Chuvilskaya N."/>
            <person name="Rivkina E."/>
            <person name="Demidov N."/>
            <person name="Uchaeva V."/>
            <person name="Suetin S."/>
            <person name="Suzina N."/>
            <person name="Gilichinsky D."/>
        </authorList>
    </citation>
    <scope>NUCLEOTIDE SEQUENCE [LARGE SCALE GENOMIC DNA]</scope>
    <source>
        <strain evidence="14 15">C7</strain>
    </source>
</reference>
<dbReference type="CDD" id="cd09152">
    <property type="entry name" value="PLDc_EcCLS_like_1"/>
    <property type="match status" value="1"/>
</dbReference>
<evidence type="ECO:0000256" key="2">
    <source>
        <dbReference type="ARBA" id="ARBA00022475"/>
    </source>
</evidence>
<gene>
    <name evidence="14" type="primary">cls</name>
    <name evidence="12" type="synonym">clsA</name>
    <name evidence="14" type="ORF">ABUE30_00670</name>
</gene>
<keyword evidence="4 12" id="KW-0808">Transferase</keyword>
<sequence length="490" mass="56000">MGETSLWIHFTLESTISRLIAIFYSMLIIAVVLRVVMRRREIGFSLAWLALIMGIPLAGVILYGLFGELKLGARRAEQSRLMYRPYKLWLKSNTHHRDIEVASLAAPIANLVRFRTGMPFQSGNQLQLITSTQRIIFQLLQDIHAAKRECLLEFYIWHNGGLVEQVNQALLAACSRGVDCRILLDSVGSREFLRSPWAENLRQAGVQIVEVLPVGTFRMLFQRQDLRMHRKLVVIDQQIGYTGSMNMVDPRYFKQDAGVGQWVDVMTRLQGPTIDSMWTTFIWDWEMETGERLLTAAPQMTLPITAYSDCLVQLIPSGPRFSDDMIPQILLQAIYSARHSICLTTPYFVPEESLAAALKSVSQRGVQVDIILPEQNDSRMVKYASRVFIEELVSAGVAIHQFQGGLLHTKSVLIDEKMVLIGTVNLDKRSFWLNFEVTLLVDDPVFAVQLVALQKSYREQSIAIILNRWRKRPFKERILENLFYLLSPLL</sequence>
<dbReference type="EMBL" id="JBEQCT010000001">
    <property type="protein sequence ID" value="MFM2483602.1"/>
    <property type="molecule type" value="Genomic_DNA"/>
</dbReference>
<dbReference type="Pfam" id="PF13091">
    <property type="entry name" value="PLDc_2"/>
    <property type="match status" value="2"/>
</dbReference>
<dbReference type="InterPro" id="IPR025202">
    <property type="entry name" value="PLD-like_dom"/>
</dbReference>
<evidence type="ECO:0000256" key="3">
    <source>
        <dbReference type="ARBA" id="ARBA00022516"/>
    </source>
</evidence>
<dbReference type="Proteomes" id="UP001629953">
    <property type="component" value="Unassembled WGS sequence"/>
</dbReference>
<dbReference type="InterPro" id="IPR001736">
    <property type="entry name" value="PLipase_D/transphosphatidylase"/>
</dbReference>
<evidence type="ECO:0000259" key="13">
    <source>
        <dbReference type="PROSITE" id="PS50035"/>
    </source>
</evidence>
<dbReference type="SMART" id="SM00155">
    <property type="entry name" value="PLDc"/>
    <property type="match status" value="2"/>
</dbReference>
<feature type="domain" description="PLD phosphodiesterase" evidence="13">
    <location>
        <begin position="403"/>
        <end position="430"/>
    </location>
</feature>
<dbReference type="PANTHER" id="PTHR21248:SF22">
    <property type="entry name" value="PHOSPHOLIPASE D"/>
    <property type="match status" value="1"/>
</dbReference>
<dbReference type="InterPro" id="IPR030840">
    <property type="entry name" value="CL_synthase_A"/>
</dbReference>
<name>A0ABW9G1Y6_9GAMM</name>
<dbReference type="NCBIfam" id="TIGR04265">
    <property type="entry name" value="bac_cardiolipin"/>
    <property type="match status" value="1"/>
</dbReference>
<proteinExistence type="inferred from homology"/>